<keyword evidence="2" id="KW-0238">DNA-binding</keyword>
<protein>
    <recommendedName>
        <fullName evidence="4">HTH luxR-type domain-containing protein</fullName>
    </recommendedName>
</protein>
<proteinExistence type="predicted"/>
<evidence type="ECO:0000256" key="2">
    <source>
        <dbReference type="ARBA" id="ARBA00023125"/>
    </source>
</evidence>
<dbReference type="EMBL" id="NOIG01000013">
    <property type="protein sequence ID" value="OYD48137.1"/>
    <property type="molecule type" value="Genomic_DNA"/>
</dbReference>
<dbReference type="OrthoDB" id="6120865at2"/>
<evidence type="ECO:0000313" key="5">
    <source>
        <dbReference type="EMBL" id="OYD48137.1"/>
    </source>
</evidence>
<evidence type="ECO:0000259" key="4">
    <source>
        <dbReference type="PROSITE" id="PS50043"/>
    </source>
</evidence>
<keyword evidence="3" id="KW-0804">Transcription</keyword>
<dbReference type="InterPro" id="IPR016032">
    <property type="entry name" value="Sig_transdc_resp-reg_C-effctor"/>
</dbReference>
<dbReference type="AlphaFoldDB" id="A0A235EHT5"/>
<accession>A0A235EHT5</accession>
<evidence type="ECO:0000256" key="3">
    <source>
        <dbReference type="ARBA" id="ARBA00023163"/>
    </source>
</evidence>
<dbReference type="InterPro" id="IPR036388">
    <property type="entry name" value="WH-like_DNA-bd_sf"/>
</dbReference>
<keyword evidence="6" id="KW-1185">Reference proteome</keyword>
<dbReference type="Pfam" id="PF00196">
    <property type="entry name" value="GerE"/>
    <property type="match status" value="1"/>
</dbReference>
<keyword evidence="1" id="KW-0805">Transcription regulation</keyword>
<evidence type="ECO:0000256" key="1">
    <source>
        <dbReference type="ARBA" id="ARBA00023015"/>
    </source>
</evidence>
<reference evidence="5 6" key="1">
    <citation type="submission" date="2017-07" db="EMBL/GenBank/DDBJ databases">
        <title>Acidovorax KNDSW TSA 6 genome sequence and assembly.</title>
        <authorList>
            <person name="Mayilraj S."/>
        </authorList>
    </citation>
    <scope>NUCLEOTIDE SEQUENCE [LARGE SCALE GENOMIC DNA]</scope>
    <source>
        <strain evidence="5 6">KNDSW-TSA6</strain>
    </source>
</reference>
<name>A0A235EHT5_9BURK</name>
<organism evidence="5 6">
    <name type="scientific">Acidovorax kalamii</name>
    <dbReference type="NCBI Taxonomy" id="2004485"/>
    <lineage>
        <taxon>Bacteria</taxon>
        <taxon>Pseudomonadati</taxon>
        <taxon>Pseudomonadota</taxon>
        <taxon>Betaproteobacteria</taxon>
        <taxon>Burkholderiales</taxon>
        <taxon>Comamonadaceae</taxon>
        <taxon>Acidovorax</taxon>
    </lineage>
</organism>
<dbReference type="CDD" id="cd06170">
    <property type="entry name" value="LuxR_C_like"/>
    <property type="match status" value="1"/>
</dbReference>
<dbReference type="PANTHER" id="PTHR44688:SF16">
    <property type="entry name" value="DNA-BINDING TRANSCRIPTIONAL ACTIVATOR DEVR_DOSR"/>
    <property type="match status" value="1"/>
</dbReference>
<feature type="domain" description="HTH luxR-type" evidence="4">
    <location>
        <begin position="270"/>
        <end position="336"/>
    </location>
</feature>
<dbReference type="SMART" id="SM00421">
    <property type="entry name" value="HTH_LUXR"/>
    <property type="match status" value="1"/>
</dbReference>
<dbReference type="Proteomes" id="UP000215441">
    <property type="component" value="Unassembled WGS sequence"/>
</dbReference>
<dbReference type="GO" id="GO:0003677">
    <property type="term" value="F:DNA binding"/>
    <property type="evidence" value="ECO:0007669"/>
    <property type="project" value="UniProtKB-KW"/>
</dbReference>
<evidence type="ECO:0000313" key="6">
    <source>
        <dbReference type="Proteomes" id="UP000215441"/>
    </source>
</evidence>
<dbReference type="PANTHER" id="PTHR44688">
    <property type="entry name" value="DNA-BINDING TRANSCRIPTIONAL ACTIVATOR DEVR_DOSR"/>
    <property type="match status" value="1"/>
</dbReference>
<dbReference type="Gene3D" id="1.10.10.10">
    <property type="entry name" value="Winged helix-like DNA-binding domain superfamily/Winged helix DNA-binding domain"/>
    <property type="match status" value="1"/>
</dbReference>
<dbReference type="InterPro" id="IPR000792">
    <property type="entry name" value="Tscrpt_reg_LuxR_C"/>
</dbReference>
<dbReference type="PROSITE" id="PS50043">
    <property type="entry name" value="HTH_LUXR_2"/>
    <property type="match status" value="1"/>
</dbReference>
<dbReference type="SUPFAM" id="SSF46894">
    <property type="entry name" value="C-terminal effector domain of the bipartite response regulators"/>
    <property type="match status" value="1"/>
</dbReference>
<dbReference type="GO" id="GO:0006355">
    <property type="term" value="P:regulation of DNA-templated transcription"/>
    <property type="evidence" value="ECO:0007669"/>
    <property type="project" value="InterPro"/>
</dbReference>
<gene>
    <name evidence="5" type="ORF">CBY09_21595</name>
</gene>
<comment type="caution">
    <text evidence="5">The sequence shown here is derived from an EMBL/GenBank/DDBJ whole genome shotgun (WGS) entry which is preliminary data.</text>
</comment>
<dbReference type="PRINTS" id="PR00038">
    <property type="entry name" value="HTHLUXR"/>
</dbReference>
<sequence>MAPHMSSSASTTNSDECVLSDQLLALGRLARGEPPTGFLRAAVTLMGKCLRYRSAWWGLCFDRGPEEMPDIIQAEAIGLPESFAADWRRVESGNVFARTTVRERGVVQRLASACSGPAEATALAELARQLDIEGAMALCLEEEASGQLFFVVLYRAAGDQPFSDAEAAMFRELVRHVAQLWRFALQDALCQAEANSLGRMALARRDGQIVYAGSQISEQLSAHWPAWDGLQLPAEVVSQLQKAPFTQRMGLTRLVVTPLADHLQLAIESADVPTGLLTPRERRVAHLFAQGMSYKVIAQQLSLSPATVRTYLRQAYLRLGVKTKMELHGALSGRAR</sequence>